<protein>
    <submittedName>
        <fullName evidence="1">Uncharacterized protein</fullName>
    </submittedName>
</protein>
<reference evidence="1" key="1">
    <citation type="journal article" date="2020" name="Stud. Mycol.">
        <title>101 Dothideomycetes genomes: a test case for predicting lifestyles and emergence of pathogens.</title>
        <authorList>
            <person name="Haridas S."/>
            <person name="Albert R."/>
            <person name="Binder M."/>
            <person name="Bloem J."/>
            <person name="Labutti K."/>
            <person name="Salamov A."/>
            <person name="Andreopoulos B."/>
            <person name="Baker S."/>
            <person name="Barry K."/>
            <person name="Bills G."/>
            <person name="Bluhm B."/>
            <person name="Cannon C."/>
            <person name="Castanera R."/>
            <person name="Culley D."/>
            <person name="Daum C."/>
            <person name="Ezra D."/>
            <person name="Gonzalez J."/>
            <person name="Henrissat B."/>
            <person name="Kuo A."/>
            <person name="Liang C."/>
            <person name="Lipzen A."/>
            <person name="Lutzoni F."/>
            <person name="Magnuson J."/>
            <person name="Mondo S."/>
            <person name="Nolan M."/>
            <person name="Ohm R."/>
            <person name="Pangilinan J."/>
            <person name="Park H.-J."/>
            <person name="Ramirez L."/>
            <person name="Alfaro M."/>
            <person name="Sun H."/>
            <person name="Tritt A."/>
            <person name="Yoshinaga Y."/>
            <person name="Zwiers L.-H."/>
            <person name="Turgeon B."/>
            <person name="Goodwin S."/>
            <person name="Spatafora J."/>
            <person name="Crous P."/>
            <person name="Grigoriev I."/>
        </authorList>
    </citation>
    <scope>NUCLEOTIDE SEQUENCE</scope>
    <source>
        <strain evidence="1">ATCC 200398</strain>
    </source>
</reference>
<evidence type="ECO:0000313" key="2">
    <source>
        <dbReference type="Proteomes" id="UP000799755"/>
    </source>
</evidence>
<accession>A0ACB6QHM5</accession>
<evidence type="ECO:0000313" key="1">
    <source>
        <dbReference type="EMBL" id="KAF2466000.1"/>
    </source>
</evidence>
<comment type="caution">
    <text evidence="1">The sequence shown here is derived from an EMBL/GenBank/DDBJ whole genome shotgun (WGS) entry which is preliminary data.</text>
</comment>
<gene>
    <name evidence="1" type="ORF">BDR25DRAFT_81959</name>
</gene>
<dbReference type="Proteomes" id="UP000799755">
    <property type="component" value="Unassembled WGS sequence"/>
</dbReference>
<dbReference type="EMBL" id="MU003527">
    <property type="protein sequence ID" value="KAF2466000.1"/>
    <property type="molecule type" value="Genomic_DNA"/>
</dbReference>
<sequence>MTSDSIAHEGSGVSSHNGFRVTDSPFILNTGRLTADNPFRSFLIHQFSPRVPVKSGHGCARHLTPRLHHPSIVPDRPALHARLASRFTINYNPQLWGYIFALVENCSPLLTKAGDHEAPFVRSISAPPMPLNNVRYCKDGILALRSSHLRPGGVEDLYRDATRCGTRAMVMFVNIRVGER</sequence>
<name>A0ACB6QHM5_9PLEO</name>
<proteinExistence type="predicted"/>
<keyword evidence="2" id="KW-1185">Reference proteome</keyword>
<organism evidence="1 2">
    <name type="scientific">Lindgomyces ingoldianus</name>
    <dbReference type="NCBI Taxonomy" id="673940"/>
    <lineage>
        <taxon>Eukaryota</taxon>
        <taxon>Fungi</taxon>
        <taxon>Dikarya</taxon>
        <taxon>Ascomycota</taxon>
        <taxon>Pezizomycotina</taxon>
        <taxon>Dothideomycetes</taxon>
        <taxon>Pleosporomycetidae</taxon>
        <taxon>Pleosporales</taxon>
        <taxon>Lindgomycetaceae</taxon>
        <taxon>Lindgomyces</taxon>
    </lineage>
</organism>